<organism evidence="5 6">
    <name type="scientific">Trichosporon asahii var. asahii (strain ATCC 90039 / CBS 2479 / JCM 2466 / KCTC 7840 / NBRC 103889/ NCYC 2677 / UAMH 7654)</name>
    <name type="common">Yeast</name>
    <dbReference type="NCBI Taxonomy" id="1186058"/>
    <lineage>
        <taxon>Eukaryota</taxon>
        <taxon>Fungi</taxon>
        <taxon>Dikarya</taxon>
        <taxon>Basidiomycota</taxon>
        <taxon>Agaricomycotina</taxon>
        <taxon>Tremellomycetes</taxon>
        <taxon>Trichosporonales</taxon>
        <taxon>Trichosporonaceae</taxon>
        <taxon>Trichosporon</taxon>
    </lineage>
</organism>
<evidence type="ECO:0000313" key="6">
    <source>
        <dbReference type="Proteomes" id="UP000002748"/>
    </source>
</evidence>
<sequence>MSISQPIVGQWSRMMWLLLLLVTCVSAAVDCLRNADHITINQKFIDGGPGTKVFLCPDSKHRISGTIVFTAADQELATSGYPTGSRRATISIENDRVATAIRGDCRRCARISIKNVIVDGGRDRLGRIQDHNNAPGLIVIGGNEGQTISHCWVKEPRGFTAIHVREGDKLQCRLAVIEGNEIGPVGEEYDPIDDGPDPEMSPLGRPLADGISIACQDSTVRDNNIYDCTDAGIVVYCSPGTRVTGNTVSTRRQSAMGGIFMVDAAPFEGDYSGVVVQDNTFDAAGRAMRVGIGLGLSILGDDIETILTGGKVIHNHLKGRYMGYGIAAAGLSHWEITENWSDATHSGKMSARCFDDVVNPDPVPFLYHGKTVTKSKVQPGFLDSDFAYELSMLNAIARLGQHIDSVGVPVAQTAQKRKPAYRQGSFAPLEARLEAIESSQSEMLSHTRSLQESLKRLQEQTSQATSWETDVLLNIERELYGAEKEARDAEAAASKLKAEESGWPWVYLLLGVGVLGAILGYCQWRPNRMLEAHNKVV</sequence>
<dbReference type="Gene3D" id="2.160.20.10">
    <property type="entry name" value="Single-stranded right-handed beta-helix, Pectin lyase-like"/>
    <property type="match status" value="1"/>
</dbReference>
<dbReference type="InterPro" id="IPR006626">
    <property type="entry name" value="PbH1"/>
</dbReference>
<evidence type="ECO:0000313" key="5">
    <source>
        <dbReference type="EMBL" id="EJT46122.1"/>
    </source>
</evidence>
<name>J6ETN9_TRIAS</name>
<dbReference type="InterPro" id="IPR039448">
    <property type="entry name" value="Beta_helix"/>
</dbReference>
<feature type="coiled-coil region" evidence="1">
    <location>
        <begin position="472"/>
        <end position="499"/>
    </location>
</feature>
<evidence type="ECO:0000256" key="1">
    <source>
        <dbReference type="SAM" id="Coils"/>
    </source>
</evidence>
<dbReference type="InterPro" id="IPR022441">
    <property type="entry name" value="Para_beta_helix_rpt-2"/>
</dbReference>
<keyword evidence="2" id="KW-0812">Transmembrane</keyword>
<comment type="caution">
    <text evidence="5">The sequence shown here is derived from an EMBL/GenBank/DDBJ whole genome shotgun (WGS) entry which is preliminary data.</text>
</comment>
<evidence type="ECO:0000256" key="2">
    <source>
        <dbReference type="SAM" id="Phobius"/>
    </source>
</evidence>
<keyword evidence="2" id="KW-0472">Membrane</keyword>
<dbReference type="OrthoDB" id="2587928at2759"/>
<dbReference type="SUPFAM" id="SSF51126">
    <property type="entry name" value="Pectin lyase-like"/>
    <property type="match status" value="1"/>
</dbReference>
<dbReference type="InterPro" id="IPR012334">
    <property type="entry name" value="Pectin_lyas_fold"/>
</dbReference>
<dbReference type="VEuPathDB" id="FungiDB:A1Q1_05333"/>
<keyword evidence="3" id="KW-0732">Signal</keyword>
<dbReference type="HOGENOM" id="CLU_507334_0_0_1"/>
<feature type="signal peptide" evidence="3">
    <location>
        <begin position="1"/>
        <end position="27"/>
    </location>
</feature>
<keyword evidence="2" id="KW-1133">Transmembrane helix</keyword>
<evidence type="ECO:0000259" key="4">
    <source>
        <dbReference type="Pfam" id="PF13229"/>
    </source>
</evidence>
<dbReference type="Proteomes" id="UP000002748">
    <property type="component" value="Unassembled WGS sequence"/>
</dbReference>
<protein>
    <recommendedName>
        <fullName evidence="4">Right handed beta helix domain-containing protein</fullName>
    </recommendedName>
</protein>
<feature type="transmembrane region" description="Helical" evidence="2">
    <location>
        <begin position="502"/>
        <end position="522"/>
    </location>
</feature>
<dbReference type="AlphaFoldDB" id="J6ETN9"/>
<dbReference type="Pfam" id="PF13229">
    <property type="entry name" value="Beta_helix"/>
    <property type="match status" value="1"/>
</dbReference>
<dbReference type="InterPro" id="IPR011050">
    <property type="entry name" value="Pectin_lyase_fold/virulence"/>
</dbReference>
<dbReference type="RefSeq" id="XP_014177540.1">
    <property type="nucleotide sequence ID" value="XM_014322065.1"/>
</dbReference>
<reference evidence="5 6" key="1">
    <citation type="journal article" date="2012" name="Eukaryot. Cell">
        <title>Draft genome sequence of CBS 2479, the standard type strain of Trichosporon asahii.</title>
        <authorList>
            <person name="Yang R.Y."/>
            <person name="Li H.T."/>
            <person name="Zhu H."/>
            <person name="Zhou G.P."/>
            <person name="Wang M."/>
            <person name="Wang L."/>
        </authorList>
    </citation>
    <scope>NUCLEOTIDE SEQUENCE [LARGE SCALE GENOMIC DNA]</scope>
    <source>
        <strain evidence="6">ATCC 90039 / CBS 2479 / JCM 2466 / KCTC 7840 / NCYC 2677 / UAMH 7654</strain>
    </source>
</reference>
<dbReference type="SMART" id="SM00710">
    <property type="entry name" value="PbH1"/>
    <property type="match status" value="4"/>
</dbReference>
<gene>
    <name evidence="5" type="ORF">A1Q1_05333</name>
</gene>
<keyword evidence="1" id="KW-0175">Coiled coil</keyword>
<feature type="chain" id="PRO_5003787888" description="Right handed beta helix domain-containing protein" evidence="3">
    <location>
        <begin position="28"/>
        <end position="537"/>
    </location>
</feature>
<feature type="domain" description="Right handed beta helix" evidence="4">
    <location>
        <begin position="138"/>
        <end position="339"/>
    </location>
</feature>
<dbReference type="EMBL" id="ALBS01000304">
    <property type="protein sequence ID" value="EJT46122.1"/>
    <property type="molecule type" value="Genomic_DNA"/>
</dbReference>
<dbReference type="KEGG" id="tasa:A1Q1_05333"/>
<accession>J6ETN9</accession>
<proteinExistence type="predicted"/>
<dbReference type="GeneID" id="25988845"/>
<evidence type="ECO:0000256" key="3">
    <source>
        <dbReference type="SAM" id="SignalP"/>
    </source>
</evidence>
<dbReference type="NCBIfam" id="TIGR03804">
    <property type="entry name" value="para_beta_helix"/>
    <property type="match status" value="1"/>
</dbReference>